<dbReference type="AlphaFoldDB" id="A0A2J7ZR39"/>
<accession>A0A2J7ZR39</accession>
<protein>
    <submittedName>
        <fullName evidence="2">Uncharacterized protein</fullName>
    </submittedName>
</protein>
<dbReference type="EMBL" id="PGGS01000603">
    <property type="protein sequence ID" value="PNH02743.1"/>
    <property type="molecule type" value="Genomic_DNA"/>
</dbReference>
<reference evidence="2 3" key="1">
    <citation type="journal article" date="2017" name="Mol. Biol. Evol.">
        <title>The 4-celled Tetrabaena socialis nuclear genome reveals the essential components for genetic control of cell number at the origin of multicellularity in the volvocine lineage.</title>
        <authorList>
            <person name="Featherston J."/>
            <person name="Arakaki Y."/>
            <person name="Hanschen E.R."/>
            <person name="Ferris P.J."/>
            <person name="Michod R.E."/>
            <person name="Olson B.J.S.C."/>
            <person name="Nozaki H."/>
            <person name="Durand P.M."/>
        </authorList>
    </citation>
    <scope>NUCLEOTIDE SEQUENCE [LARGE SCALE GENOMIC DNA]</scope>
    <source>
        <strain evidence="2 3">NIES-571</strain>
    </source>
</reference>
<evidence type="ECO:0000313" key="3">
    <source>
        <dbReference type="Proteomes" id="UP000236333"/>
    </source>
</evidence>
<feature type="non-terminal residue" evidence="2">
    <location>
        <position position="98"/>
    </location>
</feature>
<evidence type="ECO:0000313" key="2">
    <source>
        <dbReference type="EMBL" id="PNH02743.1"/>
    </source>
</evidence>
<dbReference type="Proteomes" id="UP000236333">
    <property type="component" value="Unassembled WGS sequence"/>
</dbReference>
<proteinExistence type="predicted"/>
<feature type="non-terminal residue" evidence="2">
    <location>
        <position position="1"/>
    </location>
</feature>
<keyword evidence="3" id="KW-1185">Reference proteome</keyword>
<evidence type="ECO:0000256" key="1">
    <source>
        <dbReference type="SAM" id="MobiDB-lite"/>
    </source>
</evidence>
<organism evidence="2 3">
    <name type="scientific">Tetrabaena socialis</name>
    <dbReference type="NCBI Taxonomy" id="47790"/>
    <lineage>
        <taxon>Eukaryota</taxon>
        <taxon>Viridiplantae</taxon>
        <taxon>Chlorophyta</taxon>
        <taxon>core chlorophytes</taxon>
        <taxon>Chlorophyceae</taxon>
        <taxon>CS clade</taxon>
        <taxon>Chlamydomonadales</taxon>
        <taxon>Tetrabaenaceae</taxon>
        <taxon>Tetrabaena</taxon>
    </lineage>
</organism>
<gene>
    <name evidence="2" type="ORF">TSOC_011244</name>
</gene>
<sequence>APLQRWQRVGQRCAHTAVRQGGKPGGSPHHRGGAAHHGPGALAARALVSADAQPLTQPITQALAIAIALPLASALSQGLAFPRASLAKLHTPLRPGPL</sequence>
<comment type="caution">
    <text evidence="2">The sequence shown here is derived from an EMBL/GenBank/DDBJ whole genome shotgun (WGS) entry which is preliminary data.</text>
</comment>
<name>A0A2J7ZR39_9CHLO</name>
<feature type="region of interest" description="Disordered" evidence="1">
    <location>
        <begin position="1"/>
        <end position="39"/>
    </location>
</feature>